<dbReference type="Proteomes" id="UP001419268">
    <property type="component" value="Unassembled WGS sequence"/>
</dbReference>
<proteinExistence type="predicted"/>
<gene>
    <name evidence="1" type="ORF">Scep_024134</name>
</gene>
<evidence type="ECO:0000313" key="2">
    <source>
        <dbReference type="Proteomes" id="UP001419268"/>
    </source>
</evidence>
<protein>
    <submittedName>
        <fullName evidence="1">Uncharacterized protein</fullName>
    </submittedName>
</protein>
<dbReference type="AlphaFoldDB" id="A0AAP0F4X0"/>
<accession>A0AAP0F4X0</accession>
<name>A0AAP0F4X0_9MAGN</name>
<keyword evidence="2" id="KW-1185">Reference proteome</keyword>
<dbReference type="EMBL" id="JBBNAG010000010">
    <property type="protein sequence ID" value="KAK9100704.1"/>
    <property type="molecule type" value="Genomic_DNA"/>
</dbReference>
<reference evidence="1 2" key="1">
    <citation type="submission" date="2024-01" db="EMBL/GenBank/DDBJ databases">
        <title>Genome assemblies of Stephania.</title>
        <authorList>
            <person name="Yang L."/>
        </authorList>
    </citation>
    <scope>NUCLEOTIDE SEQUENCE [LARGE SCALE GENOMIC DNA]</scope>
    <source>
        <strain evidence="1">JXDWG</strain>
        <tissue evidence="1">Leaf</tissue>
    </source>
</reference>
<evidence type="ECO:0000313" key="1">
    <source>
        <dbReference type="EMBL" id="KAK9100704.1"/>
    </source>
</evidence>
<comment type="caution">
    <text evidence="1">The sequence shown here is derived from an EMBL/GenBank/DDBJ whole genome shotgun (WGS) entry which is preliminary data.</text>
</comment>
<sequence>MQTTMADQCKVGDHSATSSQHTASAEDFRWLFDRVVVHGQQLVDFMSDMTIRMSALAQIRWTDTVTAQGHQLTELLRIVQAHLVAPVISVEPNPTLIPTLKTLIISTITTTIRRAPEIPIVPTIPISPELLFVIVPTEILIDTTPVLTENCSKRIEEDV</sequence>
<organism evidence="1 2">
    <name type="scientific">Stephania cephalantha</name>
    <dbReference type="NCBI Taxonomy" id="152367"/>
    <lineage>
        <taxon>Eukaryota</taxon>
        <taxon>Viridiplantae</taxon>
        <taxon>Streptophyta</taxon>
        <taxon>Embryophyta</taxon>
        <taxon>Tracheophyta</taxon>
        <taxon>Spermatophyta</taxon>
        <taxon>Magnoliopsida</taxon>
        <taxon>Ranunculales</taxon>
        <taxon>Menispermaceae</taxon>
        <taxon>Menispermoideae</taxon>
        <taxon>Cissampelideae</taxon>
        <taxon>Stephania</taxon>
    </lineage>
</organism>